<feature type="transmembrane region" description="Helical" evidence="1">
    <location>
        <begin position="151"/>
        <end position="179"/>
    </location>
</feature>
<keyword evidence="1" id="KW-0812">Transmembrane</keyword>
<feature type="transmembrane region" description="Helical" evidence="1">
    <location>
        <begin position="102"/>
        <end position="119"/>
    </location>
</feature>
<dbReference type="VEuPathDB" id="FungiDB:SDRG_10291"/>
<keyword evidence="1" id="KW-1133">Transmembrane helix</keyword>
<feature type="transmembrane region" description="Helical" evidence="1">
    <location>
        <begin position="191"/>
        <end position="214"/>
    </location>
</feature>
<name>T0QET4_SAPDV</name>
<proteinExistence type="predicted"/>
<evidence type="ECO:0000313" key="3">
    <source>
        <dbReference type="Proteomes" id="UP000030762"/>
    </source>
</evidence>
<accession>T0QET4</accession>
<organism evidence="2 3">
    <name type="scientific">Saprolegnia diclina (strain VS20)</name>
    <dbReference type="NCBI Taxonomy" id="1156394"/>
    <lineage>
        <taxon>Eukaryota</taxon>
        <taxon>Sar</taxon>
        <taxon>Stramenopiles</taxon>
        <taxon>Oomycota</taxon>
        <taxon>Saprolegniomycetes</taxon>
        <taxon>Saprolegniales</taxon>
        <taxon>Saprolegniaceae</taxon>
        <taxon>Saprolegnia</taxon>
    </lineage>
</organism>
<dbReference type="SUPFAM" id="SSF56059">
    <property type="entry name" value="Glutathione synthetase ATP-binding domain-like"/>
    <property type="match status" value="1"/>
</dbReference>
<keyword evidence="1" id="KW-0472">Membrane</keyword>
<dbReference type="InParanoid" id="T0QET4"/>
<dbReference type="GeneID" id="19951018"/>
<dbReference type="Proteomes" id="UP000030762">
    <property type="component" value="Unassembled WGS sequence"/>
</dbReference>
<protein>
    <submittedName>
        <fullName evidence="2">Uncharacterized protein</fullName>
    </submittedName>
</protein>
<dbReference type="AlphaFoldDB" id="T0QET4"/>
<dbReference type="RefSeq" id="XP_008614497.1">
    <property type="nucleotide sequence ID" value="XM_008616275.1"/>
</dbReference>
<gene>
    <name evidence="2" type="ORF">SDRG_10291</name>
</gene>
<feature type="transmembrane region" description="Helical" evidence="1">
    <location>
        <begin position="51"/>
        <end position="69"/>
    </location>
</feature>
<feature type="transmembrane region" description="Helical" evidence="1">
    <location>
        <begin position="125"/>
        <end position="144"/>
    </location>
</feature>
<dbReference type="EMBL" id="JH767165">
    <property type="protein sequence ID" value="EQC32095.1"/>
    <property type="molecule type" value="Genomic_DNA"/>
</dbReference>
<evidence type="ECO:0000313" key="2">
    <source>
        <dbReference type="EMBL" id="EQC32095.1"/>
    </source>
</evidence>
<dbReference type="OrthoDB" id="10437989at2759"/>
<reference evidence="2 3" key="1">
    <citation type="submission" date="2012-04" db="EMBL/GenBank/DDBJ databases">
        <title>The Genome Sequence of Saprolegnia declina VS20.</title>
        <authorList>
            <consortium name="The Broad Institute Genome Sequencing Platform"/>
            <person name="Russ C."/>
            <person name="Nusbaum C."/>
            <person name="Tyler B."/>
            <person name="van West P."/>
            <person name="Dieguez-Uribeondo J."/>
            <person name="de Bruijn I."/>
            <person name="Tripathy S."/>
            <person name="Jiang R."/>
            <person name="Young S.K."/>
            <person name="Zeng Q."/>
            <person name="Gargeya S."/>
            <person name="Fitzgerald M."/>
            <person name="Haas B."/>
            <person name="Abouelleil A."/>
            <person name="Alvarado L."/>
            <person name="Arachchi H.M."/>
            <person name="Berlin A."/>
            <person name="Chapman S.B."/>
            <person name="Goldberg J."/>
            <person name="Griggs A."/>
            <person name="Gujja S."/>
            <person name="Hansen M."/>
            <person name="Howarth C."/>
            <person name="Imamovic A."/>
            <person name="Larimer J."/>
            <person name="McCowen C."/>
            <person name="Montmayeur A."/>
            <person name="Murphy C."/>
            <person name="Neiman D."/>
            <person name="Pearson M."/>
            <person name="Priest M."/>
            <person name="Roberts A."/>
            <person name="Saif S."/>
            <person name="Shea T."/>
            <person name="Sisk P."/>
            <person name="Sykes S."/>
            <person name="Wortman J."/>
            <person name="Nusbaum C."/>
            <person name="Birren B."/>
        </authorList>
    </citation>
    <scope>NUCLEOTIDE SEQUENCE [LARGE SCALE GENOMIC DNA]</scope>
    <source>
        <strain evidence="2 3">VS20</strain>
    </source>
</reference>
<evidence type="ECO:0000256" key="1">
    <source>
        <dbReference type="SAM" id="Phobius"/>
    </source>
</evidence>
<sequence length="398" mass="43408">MHTNSVQQRTSRSPPSSQATSAFEIALDLPTIHPRLTKDTLRATHTMSSSSGVYVGGSLAAVLLTCALLDATSFFLHLCVYLALTASACVGHRYVSARVYGGRPAVAVTYVVLALLWPWPGLLCMALATLAILGVCDVILLALVPGTMLVVLSWLVLLVVASTMAPWMACVLGAAAVSVGHQRQLLVLAPVVHGTLLAIASAICLALFGVLVVLSMNPFWLATNEVSKYDALRYLGRDGSLDATRIASLDDLATWHAATPRSFPFVIKPNVCTTSSAGVRLCRDYACLEAYVRERQATGSRQDDNSWVLQKAAYGLEAVVFFYRYPYATNGDIKSIGLRDASRTEGVDGNDLRANYFTSDGNRLRTDAFVAYFRNLTARFDGPRHRRRRRQHLSAWRH</sequence>
<feature type="transmembrane region" description="Helical" evidence="1">
    <location>
        <begin position="75"/>
        <end position="95"/>
    </location>
</feature>
<keyword evidence="3" id="KW-1185">Reference proteome</keyword>